<dbReference type="GeneID" id="80903904"/>
<comment type="caution">
    <text evidence="2">The sequence shown here is derived from an EMBL/GenBank/DDBJ whole genome shotgun (WGS) entry which is preliminary data.</text>
</comment>
<evidence type="ECO:0000313" key="2">
    <source>
        <dbReference type="EMBL" id="KAJ4359818.1"/>
    </source>
</evidence>
<reference evidence="2" key="1">
    <citation type="submission" date="2022-10" db="EMBL/GenBank/DDBJ databases">
        <title>Tapping the CABI collections for fungal endophytes: first genome assemblies for Collariella, Neodidymelliopsis, Ascochyta clinopodiicola, Didymella pomorum, Didymosphaeria variabile, Neocosmospora piperis and Neocucurbitaria cava.</title>
        <authorList>
            <person name="Hill R."/>
        </authorList>
    </citation>
    <scope>NUCLEOTIDE SEQUENCE</scope>
    <source>
        <strain evidence="2">IMI 356815</strain>
    </source>
</reference>
<dbReference type="EMBL" id="JAPEUX010000001">
    <property type="protein sequence ID" value="KAJ4359818.1"/>
    <property type="molecule type" value="Genomic_DNA"/>
</dbReference>
<gene>
    <name evidence="2" type="ORF">N0V89_000374</name>
</gene>
<feature type="compositionally biased region" description="Gly residues" evidence="1">
    <location>
        <begin position="1"/>
        <end position="11"/>
    </location>
</feature>
<feature type="compositionally biased region" description="Gly residues" evidence="1">
    <location>
        <begin position="22"/>
        <end position="37"/>
    </location>
</feature>
<proteinExistence type="predicted"/>
<name>A0A9W8XUK4_9PLEO</name>
<dbReference type="AlphaFoldDB" id="A0A9W8XUK4"/>
<evidence type="ECO:0000256" key="1">
    <source>
        <dbReference type="SAM" id="MobiDB-lite"/>
    </source>
</evidence>
<feature type="compositionally biased region" description="Pro residues" evidence="1">
    <location>
        <begin position="12"/>
        <end position="21"/>
    </location>
</feature>
<evidence type="ECO:0000313" key="3">
    <source>
        <dbReference type="Proteomes" id="UP001140513"/>
    </source>
</evidence>
<organism evidence="2 3">
    <name type="scientific">Didymosphaeria variabile</name>
    <dbReference type="NCBI Taxonomy" id="1932322"/>
    <lineage>
        <taxon>Eukaryota</taxon>
        <taxon>Fungi</taxon>
        <taxon>Dikarya</taxon>
        <taxon>Ascomycota</taxon>
        <taxon>Pezizomycotina</taxon>
        <taxon>Dothideomycetes</taxon>
        <taxon>Pleosporomycetidae</taxon>
        <taxon>Pleosporales</taxon>
        <taxon>Massarineae</taxon>
        <taxon>Didymosphaeriaceae</taxon>
        <taxon>Didymosphaeria</taxon>
    </lineage>
</organism>
<protein>
    <submittedName>
        <fullName evidence="2">Uncharacterized protein</fullName>
    </submittedName>
</protein>
<sequence>MFGGGKGMPPGGIGPPGPGGPPGGMFGGGNGIGGILGPGPPRPMNGGGGMPGIPMYISVASRSKARKSYLAAGNRVVGILGLQ</sequence>
<dbReference type="Proteomes" id="UP001140513">
    <property type="component" value="Unassembled WGS sequence"/>
</dbReference>
<accession>A0A9W8XUK4</accession>
<keyword evidence="3" id="KW-1185">Reference proteome</keyword>
<dbReference type="RefSeq" id="XP_056076020.1">
    <property type="nucleotide sequence ID" value="XM_056209198.1"/>
</dbReference>
<feature type="region of interest" description="Disordered" evidence="1">
    <location>
        <begin position="1"/>
        <end position="49"/>
    </location>
</feature>